<dbReference type="EMBL" id="MU276250">
    <property type="protein sequence ID" value="KAI0039893.1"/>
    <property type="molecule type" value="Genomic_DNA"/>
</dbReference>
<dbReference type="Proteomes" id="UP000814033">
    <property type="component" value="Unassembled WGS sequence"/>
</dbReference>
<reference evidence="1" key="1">
    <citation type="submission" date="2021-02" db="EMBL/GenBank/DDBJ databases">
        <authorList>
            <consortium name="DOE Joint Genome Institute"/>
            <person name="Ahrendt S."/>
            <person name="Looney B.P."/>
            <person name="Miyauchi S."/>
            <person name="Morin E."/>
            <person name="Drula E."/>
            <person name="Courty P.E."/>
            <person name="Chicoki N."/>
            <person name="Fauchery L."/>
            <person name="Kohler A."/>
            <person name="Kuo A."/>
            <person name="Labutti K."/>
            <person name="Pangilinan J."/>
            <person name="Lipzen A."/>
            <person name="Riley R."/>
            <person name="Andreopoulos W."/>
            <person name="He G."/>
            <person name="Johnson J."/>
            <person name="Barry K.W."/>
            <person name="Grigoriev I.V."/>
            <person name="Nagy L."/>
            <person name="Hibbett D."/>
            <person name="Henrissat B."/>
            <person name="Matheny P.B."/>
            <person name="Labbe J."/>
            <person name="Martin F."/>
        </authorList>
    </citation>
    <scope>NUCLEOTIDE SEQUENCE</scope>
    <source>
        <strain evidence="1">FP105234-sp</strain>
    </source>
</reference>
<organism evidence="1 2">
    <name type="scientific">Auriscalpium vulgare</name>
    <dbReference type="NCBI Taxonomy" id="40419"/>
    <lineage>
        <taxon>Eukaryota</taxon>
        <taxon>Fungi</taxon>
        <taxon>Dikarya</taxon>
        <taxon>Basidiomycota</taxon>
        <taxon>Agaricomycotina</taxon>
        <taxon>Agaricomycetes</taxon>
        <taxon>Russulales</taxon>
        <taxon>Auriscalpiaceae</taxon>
        <taxon>Auriscalpium</taxon>
    </lineage>
</organism>
<reference evidence="1" key="2">
    <citation type="journal article" date="2022" name="New Phytol.">
        <title>Evolutionary transition to the ectomycorrhizal habit in the genomes of a hyperdiverse lineage of mushroom-forming fungi.</title>
        <authorList>
            <person name="Looney B."/>
            <person name="Miyauchi S."/>
            <person name="Morin E."/>
            <person name="Drula E."/>
            <person name="Courty P.E."/>
            <person name="Kohler A."/>
            <person name="Kuo A."/>
            <person name="LaButti K."/>
            <person name="Pangilinan J."/>
            <person name="Lipzen A."/>
            <person name="Riley R."/>
            <person name="Andreopoulos W."/>
            <person name="He G."/>
            <person name="Johnson J."/>
            <person name="Nolan M."/>
            <person name="Tritt A."/>
            <person name="Barry K.W."/>
            <person name="Grigoriev I.V."/>
            <person name="Nagy L.G."/>
            <person name="Hibbett D."/>
            <person name="Henrissat B."/>
            <person name="Matheny P.B."/>
            <person name="Labbe J."/>
            <person name="Martin F.M."/>
        </authorList>
    </citation>
    <scope>NUCLEOTIDE SEQUENCE</scope>
    <source>
        <strain evidence="1">FP105234-sp</strain>
    </source>
</reference>
<protein>
    <submittedName>
        <fullName evidence="1">Uncharacterized protein</fullName>
    </submittedName>
</protein>
<evidence type="ECO:0000313" key="2">
    <source>
        <dbReference type="Proteomes" id="UP000814033"/>
    </source>
</evidence>
<name>A0ACB8R8K9_9AGAM</name>
<sequence length="121" mass="12692">MAEGDAVMKGQYLLVSDDVSAFTCLTTRAGSCACPGRRMDRHSMRLNVVAQQQIELQTSVPIPGVHAYGRSIAHGLGRPIPVVDFVPGLGSWTCGTTPGGAMLDLRAHEAALHTVGLAVHG</sequence>
<proteinExistence type="predicted"/>
<gene>
    <name evidence="1" type="ORF">FA95DRAFT_966778</name>
</gene>
<comment type="caution">
    <text evidence="1">The sequence shown here is derived from an EMBL/GenBank/DDBJ whole genome shotgun (WGS) entry which is preliminary data.</text>
</comment>
<accession>A0ACB8R8K9</accession>
<keyword evidence="2" id="KW-1185">Reference proteome</keyword>
<evidence type="ECO:0000313" key="1">
    <source>
        <dbReference type="EMBL" id="KAI0039893.1"/>
    </source>
</evidence>